<dbReference type="HOGENOM" id="CLU_2204005_0_0_2"/>
<dbReference type="EMBL" id="DP000238">
    <property type="protein sequence ID" value="ABK76714.1"/>
    <property type="molecule type" value="Genomic_DNA"/>
</dbReference>
<proteinExistence type="predicted"/>
<name>A0RTP7_CENSY</name>
<gene>
    <name evidence="1" type="ordered locus">CENSYa_0068</name>
</gene>
<evidence type="ECO:0000313" key="2">
    <source>
        <dbReference type="Proteomes" id="UP000000758"/>
    </source>
</evidence>
<dbReference type="AlphaFoldDB" id="A0RTP7"/>
<dbReference type="KEGG" id="csy:CENSYa_0068"/>
<protein>
    <submittedName>
        <fullName evidence="1">Uncharacterized protein</fullName>
    </submittedName>
</protein>
<keyword evidence="2" id="KW-1185">Reference proteome</keyword>
<sequence length="107" mass="12297">MEQSMEVARELKRSNIMRGAFILVKCSKTRHNDCRDIRDALIKGSSGYIQDAMTTNTVVDGTKWCVAVSALVPLDDADNFERRLKRIQTKDKKSVSVEKLKFMMDRR</sequence>
<dbReference type="EnsemblBacteria" id="ABK76714">
    <property type="protein sequence ID" value="ABK76714"/>
    <property type="gene ID" value="CENSYa_0068"/>
</dbReference>
<dbReference type="STRING" id="414004.CENSYa_0068"/>
<evidence type="ECO:0000313" key="1">
    <source>
        <dbReference type="EMBL" id="ABK76714.1"/>
    </source>
</evidence>
<reference evidence="1 2" key="1">
    <citation type="journal article" date="2006" name="Proc. Natl. Acad. Sci. U.S.A.">
        <title>Genomic analysis of the uncultivated marine crenarchaeote Cenarchaeum symbiosum.</title>
        <authorList>
            <person name="Hallam S.J."/>
            <person name="Konstantinidis K.T."/>
            <person name="Putnam N."/>
            <person name="Schleper C."/>
            <person name="Watanabe Y."/>
            <person name="Sugahara J."/>
            <person name="Preston C."/>
            <person name="de la Torre J."/>
            <person name="Richardson P.M."/>
            <person name="DeLong E.F."/>
        </authorList>
    </citation>
    <scope>NUCLEOTIDE SEQUENCE [LARGE SCALE GENOMIC DNA]</scope>
    <source>
        <strain evidence="2">A</strain>
    </source>
</reference>
<accession>A0RTP7</accession>
<organism evidence="1 2">
    <name type="scientific">Cenarchaeum symbiosum (strain A)</name>
    <dbReference type="NCBI Taxonomy" id="414004"/>
    <lineage>
        <taxon>Archaea</taxon>
        <taxon>Nitrososphaerota</taxon>
        <taxon>Candidatus Cenarchaeales</taxon>
        <taxon>Candidatus Cenarchaeaceae</taxon>
        <taxon>Candidatus Cenarchaeum</taxon>
    </lineage>
</organism>
<dbReference type="Proteomes" id="UP000000758">
    <property type="component" value="Chromosome"/>
</dbReference>